<feature type="region of interest" description="Disordered" evidence="15">
    <location>
        <begin position="136"/>
        <end position="160"/>
    </location>
</feature>
<evidence type="ECO:0000256" key="14">
    <source>
        <dbReference type="RuleBase" id="RU004334"/>
    </source>
</evidence>
<feature type="compositionally biased region" description="Gly residues" evidence="15">
    <location>
        <begin position="235"/>
        <end position="245"/>
    </location>
</feature>
<comment type="similarity">
    <text evidence="2">Belongs to the nuclear hormone receptor family. NR1 subfamily.</text>
</comment>
<feature type="domain" description="NR LBD" evidence="17">
    <location>
        <begin position="335"/>
        <end position="580"/>
    </location>
</feature>
<dbReference type="GeneID" id="116180038"/>
<evidence type="ECO:0000256" key="13">
    <source>
        <dbReference type="ARBA" id="ARBA00077334"/>
    </source>
</evidence>
<dbReference type="Gene3D" id="1.10.565.10">
    <property type="entry name" value="Retinoid X Receptor"/>
    <property type="match status" value="1"/>
</dbReference>
<comment type="function">
    <text evidence="11">Putative receptor whose ligand is not yet known.</text>
</comment>
<dbReference type="SUPFAM" id="SSF57716">
    <property type="entry name" value="Glucocorticoid receptor-like (DNA-binding domain)"/>
    <property type="match status" value="1"/>
</dbReference>
<dbReference type="GO" id="GO:0000978">
    <property type="term" value="F:RNA polymerase II cis-regulatory region sequence-specific DNA binding"/>
    <property type="evidence" value="ECO:0007669"/>
    <property type="project" value="TreeGrafter"/>
</dbReference>
<dbReference type="InterPro" id="IPR013088">
    <property type="entry name" value="Znf_NHR/GATA"/>
</dbReference>
<evidence type="ECO:0000256" key="3">
    <source>
        <dbReference type="ARBA" id="ARBA00022723"/>
    </source>
</evidence>
<evidence type="ECO:0000259" key="17">
    <source>
        <dbReference type="PROSITE" id="PS51843"/>
    </source>
</evidence>
<dbReference type="InterPro" id="IPR001628">
    <property type="entry name" value="Znf_hrmn_rcpt"/>
</dbReference>
<keyword evidence="4 14" id="KW-0863">Zinc-finger</keyword>
<keyword evidence="5 14" id="KW-0862">Zinc</keyword>
<dbReference type="InterPro" id="IPR001728">
    <property type="entry name" value="ThyrH_rcpt"/>
</dbReference>
<sequence>MFDMWNNVSSKLEQVQQSQNQSQQPHTSSGSIKAQIEIIPCKVCGDKSSGVHYGVITCEGCKGFFRRSQSSVVNYQCPRNKNCVVDRVNRNRCQYCRLQKCLRLGMSRDAVKFGRMSKKQREKVEDEVRFHRAQLRAQSDSAPDSSVFEQQTPSSSDQLHYNGGYAYNSEVGTYTPTYYTNTNQVQANSMGYDISADYVDSTTAYDPRPSLDALSDTGSLMANVVTTGNVNSSNGGSGGGGGGSGKQTISISDTRAFKRVTQTSSNTTLSGGTMVSIKQEGATQDNLVPGYVDSTTFISSPNVQQTNVRQGNTQNVQQRSGDDCEPVSLPNPSQISELLAKTISDAHARTCLYSLEHIHEMFRKPNDLSRLLYYKNMAHEELWLECAQKLTTVIQQIIEFAKMVPGFMKLSQDDQIVLLKAGSFELAILRMSRYLDLSQNCVLYGDTMLPQDAFFTSDTAEMKLVTCVFEIAKSIAELKLTETELALYSACVLLSPDRPGLKGIGEISRLSQAVIRALRIELEKNHSLPIKGDVTVCDALLTKIPTLREISMLHMDALGKLKRSAPHLEFPALHKELFSVDS</sequence>
<comment type="subcellular location">
    <subcellularLocation>
        <location evidence="1 14">Nucleus</location>
    </subcellularLocation>
</comment>
<dbReference type="PRINTS" id="PR00047">
    <property type="entry name" value="STROIDFINGER"/>
</dbReference>
<dbReference type="PROSITE" id="PS51030">
    <property type="entry name" value="NUCLEAR_REC_DBD_2"/>
    <property type="match status" value="1"/>
</dbReference>
<evidence type="ECO:0000256" key="7">
    <source>
        <dbReference type="ARBA" id="ARBA00023125"/>
    </source>
</evidence>
<dbReference type="InterPro" id="IPR035500">
    <property type="entry name" value="NHR-like_dom_sf"/>
</dbReference>
<dbReference type="InterPro" id="IPR000536">
    <property type="entry name" value="Nucl_hrmn_rcpt_lig-bd"/>
</dbReference>
<dbReference type="PROSITE" id="PS51843">
    <property type="entry name" value="NR_LBD"/>
    <property type="match status" value="1"/>
</dbReference>
<proteinExistence type="inferred from homology"/>
<dbReference type="CDD" id="cd06968">
    <property type="entry name" value="NR_DBD_ROR"/>
    <property type="match status" value="1"/>
</dbReference>
<evidence type="ECO:0000256" key="4">
    <source>
        <dbReference type="ARBA" id="ARBA00022771"/>
    </source>
</evidence>
<dbReference type="Gene3D" id="3.30.50.10">
    <property type="entry name" value="Erythroid Transcription Factor GATA-1, subunit A"/>
    <property type="match status" value="1"/>
</dbReference>
<reference evidence="18" key="1">
    <citation type="journal article" date="2016" name="Sci. Rep.">
        <title>Molecular characterization of firefly nuptial gifts: a multi-omics approach sheds light on postcopulatory sexual selection.</title>
        <authorList>
            <person name="Al-Wathiqui N."/>
            <person name="Fallon T.R."/>
            <person name="South A."/>
            <person name="Weng J.K."/>
            <person name="Lewis S.M."/>
        </authorList>
    </citation>
    <scope>NUCLEOTIDE SEQUENCE</scope>
</reference>
<keyword evidence="3 14" id="KW-0479">Metal-binding</keyword>
<dbReference type="GO" id="GO:0008270">
    <property type="term" value="F:zinc ion binding"/>
    <property type="evidence" value="ECO:0007669"/>
    <property type="project" value="UniProtKB-KW"/>
</dbReference>
<dbReference type="PANTHER" id="PTHR45805">
    <property type="entry name" value="NUCLEAR HORMONE RECEPTOR HR3-RELATED"/>
    <property type="match status" value="1"/>
</dbReference>
<dbReference type="InterPro" id="IPR044101">
    <property type="entry name" value="NR_DBD_ROR"/>
</dbReference>
<dbReference type="PROSITE" id="PS00031">
    <property type="entry name" value="NUCLEAR_REC_DBD_1"/>
    <property type="match status" value="1"/>
</dbReference>
<name>A0A1Y1KGJ1_PHOPY</name>
<feature type="domain" description="Nuclear receptor" evidence="16">
    <location>
        <begin position="38"/>
        <end position="113"/>
    </location>
</feature>
<dbReference type="GO" id="GO:0004879">
    <property type="term" value="F:nuclear receptor activity"/>
    <property type="evidence" value="ECO:0007669"/>
    <property type="project" value="InterPro"/>
</dbReference>
<keyword evidence="6 14" id="KW-0805">Transcription regulation</keyword>
<evidence type="ECO:0000256" key="12">
    <source>
        <dbReference type="ARBA" id="ARBA00072676"/>
    </source>
</evidence>
<protein>
    <recommendedName>
        <fullName evidence="12">Probable nuclear hormone receptor HR3</fullName>
    </recommendedName>
    <alternativeName>
        <fullName evidence="13">Nuclear receptor subfamily 1 group F member 4</fullName>
    </alternativeName>
</protein>
<keyword evidence="9 14" id="KW-0675">Receptor</keyword>
<dbReference type="PRINTS" id="PR00546">
    <property type="entry name" value="THYROIDHORMR"/>
</dbReference>
<evidence type="ECO:0000256" key="9">
    <source>
        <dbReference type="ARBA" id="ARBA00023170"/>
    </source>
</evidence>
<evidence type="ECO:0000256" key="6">
    <source>
        <dbReference type="ARBA" id="ARBA00023015"/>
    </source>
</evidence>
<dbReference type="SUPFAM" id="SSF48508">
    <property type="entry name" value="Nuclear receptor ligand-binding domain"/>
    <property type="match status" value="1"/>
</dbReference>
<evidence type="ECO:0000256" key="5">
    <source>
        <dbReference type="ARBA" id="ARBA00022833"/>
    </source>
</evidence>
<dbReference type="InterPro" id="IPR001723">
    <property type="entry name" value="Nuclear_hrmn_rcpt"/>
</dbReference>
<dbReference type="SMART" id="SM00399">
    <property type="entry name" value="ZnF_C4"/>
    <property type="match status" value="1"/>
</dbReference>
<evidence type="ECO:0000256" key="15">
    <source>
        <dbReference type="SAM" id="MobiDB-lite"/>
    </source>
</evidence>
<dbReference type="FunFam" id="3.30.50.10:FF:000003">
    <property type="entry name" value="Nuclear orphan receptor ROR-beta"/>
    <property type="match status" value="1"/>
</dbReference>
<evidence type="ECO:0000313" key="18">
    <source>
        <dbReference type="EMBL" id="JAV59491.1"/>
    </source>
</evidence>
<dbReference type="AlphaFoldDB" id="A0A1Y1KGJ1"/>
<feature type="region of interest" description="Disordered" evidence="15">
    <location>
        <begin position="1"/>
        <end position="31"/>
    </location>
</feature>
<dbReference type="Pfam" id="PF00104">
    <property type="entry name" value="Hormone_recep"/>
    <property type="match status" value="1"/>
</dbReference>
<feature type="region of interest" description="Disordered" evidence="15">
    <location>
        <begin position="229"/>
        <end position="249"/>
    </location>
</feature>
<evidence type="ECO:0000259" key="16">
    <source>
        <dbReference type="PROSITE" id="PS51030"/>
    </source>
</evidence>
<dbReference type="PANTHER" id="PTHR45805:SF2">
    <property type="entry name" value="NUCLEAR HORMONE RECEPTOR HR3-RELATED"/>
    <property type="match status" value="1"/>
</dbReference>
<dbReference type="Pfam" id="PF00105">
    <property type="entry name" value="zf-C4"/>
    <property type="match status" value="1"/>
</dbReference>
<keyword evidence="8 14" id="KW-0804">Transcription</keyword>
<evidence type="ECO:0000256" key="1">
    <source>
        <dbReference type="ARBA" id="ARBA00004123"/>
    </source>
</evidence>
<dbReference type="SMART" id="SM00430">
    <property type="entry name" value="HOLI"/>
    <property type="match status" value="1"/>
</dbReference>
<evidence type="ECO:0000256" key="10">
    <source>
        <dbReference type="ARBA" id="ARBA00023242"/>
    </source>
</evidence>
<feature type="compositionally biased region" description="Low complexity" evidence="15">
    <location>
        <begin position="10"/>
        <end position="29"/>
    </location>
</feature>
<evidence type="ECO:0000256" key="2">
    <source>
        <dbReference type="ARBA" id="ARBA00008092"/>
    </source>
</evidence>
<evidence type="ECO:0000256" key="11">
    <source>
        <dbReference type="ARBA" id="ARBA00055215"/>
    </source>
</evidence>
<dbReference type="RefSeq" id="XP_031355739.1">
    <property type="nucleotide sequence ID" value="XM_031499879.1"/>
</dbReference>
<evidence type="ECO:0000256" key="8">
    <source>
        <dbReference type="ARBA" id="ARBA00023163"/>
    </source>
</evidence>
<dbReference type="EMBL" id="GEZM01086387">
    <property type="protein sequence ID" value="JAV59491.1"/>
    <property type="molecule type" value="Transcribed_RNA"/>
</dbReference>
<keyword evidence="10 14" id="KW-0539">Nucleus</keyword>
<dbReference type="CTD" id="36073"/>
<keyword evidence="7 14" id="KW-0238">DNA-binding</keyword>
<dbReference type="EMBL" id="GEZM01086386">
    <property type="protein sequence ID" value="JAV59492.1"/>
    <property type="molecule type" value="Transcribed_RNA"/>
</dbReference>
<dbReference type="PRINTS" id="PR00398">
    <property type="entry name" value="STRDHORMONER"/>
</dbReference>
<accession>A0A1Y1KGJ1</accession>
<organism evidence="18">
    <name type="scientific">Photinus pyralis</name>
    <name type="common">Common eastern firefly</name>
    <name type="synonym">Lampyris pyralis</name>
    <dbReference type="NCBI Taxonomy" id="7054"/>
    <lineage>
        <taxon>Eukaryota</taxon>
        <taxon>Metazoa</taxon>
        <taxon>Ecdysozoa</taxon>
        <taxon>Arthropoda</taxon>
        <taxon>Hexapoda</taxon>
        <taxon>Insecta</taxon>
        <taxon>Pterygota</taxon>
        <taxon>Neoptera</taxon>
        <taxon>Endopterygota</taxon>
        <taxon>Coleoptera</taxon>
        <taxon>Polyphaga</taxon>
        <taxon>Elateriformia</taxon>
        <taxon>Elateroidea</taxon>
        <taxon>Lampyridae</taxon>
        <taxon>Lampyrinae</taxon>
        <taxon>Photinus</taxon>
    </lineage>
</organism>
<dbReference type="GO" id="GO:0005634">
    <property type="term" value="C:nucleus"/>
    <property type="evidence" value="ECO:0007669"/>
    <property type="project" value="UniProtKB-SubCell"/>
</dbReference>
<feature type="compositionally biased region" description="Polar residues" evidence="15">
    <location>
        <begin position="136"/>
        <end position="159"/>
    </location>
</feature>